<organism evidence="2 3">
    <name type="scientific">Athelia psychrophila</name>
    <dbReference type="NCBI Taxonomy" id="1759441"/>
    <lineage>
        <taxon>Eukaryota</taxon>
        <taxon>Fungi</taxon>
        <taxon>Dikarya</taxon>
        <taxon>Basidiomycota</taxon>
        <taxon>Agaricomycotina</taxon>
        <taxon>Agaricomycetes</taxon>
        <taxon>Agaricomycetidae</taxon>
        <taxon>Atheliales</taxon>
        <taxon>Atheliaceae</taxon>
        <taxon>Athelia</taxon>
    </lineage>
</organism>
<reference evidence="2 3" key="1">
    <citation type="journal article" date="2016" name="Mol. Biol. Evol.">
        <title>Comparative Genomics of Early-Diverging Mushroom-Forming Fungi Provides Insights into the Origins of Lignocellulose Decay Capabilities.</title>
        <authorList>
            <person name="Nagy L.G."/>
            <person name="Riley R."/>
            <person name="Tritt A."/>
            <person name="Adam C."/>
            <person name="Daum C."/>
            <person name="Floudas D."/>
            <person name="Sun H."/>
            <person name="Yadav J.S."/>
            <person name="Pangilinan J."/>
            <person name="Larsson K.H."/>
            <person name="Matsuura K."/>
            <person name="Barry K."/>
            <person name="Labutti K."/>
            <person name="Kuo R."/>
            <person name="Ohm R.A."/>
            <person name="Bhattacharya S.S."/>
            <person name="Shirouzu T."/>
            <person name="Yoshinaga Y."/>
            <person name="Martin F.M."/>
            <person name="Grigoriev I.V."/>
            <person name="Hibbett D.S."/>
        </authorList>
    </citation>
    <scope>NUCLEOTIDE SEQUENCE [LARGE SCALE GENOMIC DNA]</scope>
    <source>
        <strain evidence="2 3">CBS 109695</strain>
    </source>
</reference>
<evidence type="ECO:0000313" key="2">
    <source>
        <dbReference type="EMBL" id="KZP19796.1"/>
    </source>
</evidence>
<sequence length="96" mass="10192">MDRLGNIIDKEVAAAAEVAAAMATPPPSSPASEPQPPTPDNPIMQFIISMAGNIHQYPDISLLELEILAKLKVVFDEMTVGKTLAPADFAFLGSRS</sequence>
<dbReference type="Proteomes" id="UP000076532">
    <property type="component" value="Unassembled WGS sequence"/>
</dbReference>
<feature type="compositionally biased region" description="Pro residues" evidence="1">
    <location>
        <begin position="24"/>
        <end position="40"/>
    </location>
</feature>
<dbReference type="AlphaFoldDB" id="A0A166IGM9"/>
<protein>
    <submittedName>
        <fullName evidence="2">Uncharacterized protein</fullName>
    </submittedName>
</protein>
<gene>
    <name evidence="2" type="ORF">FIBSPDRAFT_955064</name>
</gene>
<proteinExistence type="predicted"/>
<name>A0A166IGM9_9AGAM</name>
<evidence type="ECO:0000256" key="1">
    <source>
        <dbReference type="SAM" id="MobiDB-lite"/>
    </source>
</evidence>
<evidence type="ECO:0000313" key="3">
    <source>
        <dbReference type="Proteomes" id="UP000076532"/>
    </source>
</evidence>
<feature type="region of interest" description="Disordered" evidence="1">
    <location>
        <begin position="20"/>
        <end position="41"/>
    </location>
</feature>
<accession>A0A166IGM9</accession>
<keyword evidence="3" id="KW-1185">Reference proteome</keyword>
<dbReference type="EMBL" id="KV417560">
    <property type="protein sequence ID" value="KZP19796.1"/>
    <property type="molecule type" value="Genomic_DNA"/>
</dbReference>